<accession>A0A1T4LBT2</accession>
<evidence type="ECO:0000256" key="1">
    <source>
        <dbReference type="ARBA" id="ARBA00023015"/>
    </source>
</evidence>
<protein>
    <submittedName>
        <fullName evidence="6">Transcriptional regulator, TetR family</fullName>
    </submittedName>
</protein>
<dbReference type="Pfam" id="PF00440">
    <property type="entry name" value="TetR_N"/>
    <property type="match status" value="1"/>
</dbReference>
<dbReference type="Gene3D" id="1.10.357.10">
    <property type="entry name" value="Tetracycline Repressor, domain 2"/>
    <property type="match status" value="1"/>
</dbReference>
<dbReference type="EMBL" id="FUWL01000007">
    <property type="protein sequence ID" value="SJZ51977.1"/>
    <property type="molecule type" value="Genomic_DNA"/>
</dbReference>
<dbReference type="PANTHER" id="PTHR47506:SF1">
    <property type="entry name" value="HTH-TYPE TRANSCRIPTIONAL REGULATOR YJDC"/>
    <property type="match status" value="1"/>
</dbReference>
<evidence type="ECO:0000256" key="2">
    <source>
        <dbReference type="ARBA" id="ARBA00023125"/>
    </source>
</evidence>
<evidence type="ECO:0000256" key="4">
    <source>
        <dbReference type="PROSITE-ProRule" id="PRU00335"/>
    </source>
</evidence>
<dbReference type="AlphaFoldDB" id="A0A1T4LBT2"/>
<dbReference type="PANTHER" id="PTHR47506">
    <property type="entry name" value="TRANSCRIPTIONAL REGULATORY PROTEIN"/>
    <property type="match status" value="1"/>
</dbReference>
<dbReference type="InterPro" id="IPR001647">
    <property type="entry name" value="HTH_TetR"/>
</dbReference>
<feature type="domain" description="HTH tetR-type" evidence="5">
    <location>
        <begin position="46"/>
        <end position="106"/>
    </location>
</feature>
<reference evidence="6 7" key="1">
    <citation type="submission" date="2017-02" db="EMBL/GenBank/DDBJ databases">
        <authorList>
            <person name="Peterson S.W."/>
        </authorList>
    </citation>
    <scope>NUCLEOTIDE SEQUENCE [LARGE SCALE GENOMIC DNA]</scope>
    <source>
        <strain evidence="6 7">ATCC 700135</strain>
    </source>
</reference>
<evidence type="ECO:0000259" key="5">
    <source>
        <dbReference type="PROSITE" id="PS50977"/>
    </source>
</evidence>
<gene>
    <name evidence="6" type="ORF">SAMN02745205_01075</name>
</gene>
<evidence type="ECO:0000313" key="6">
    <source>
        <dbReference type="EMBL" id="SJZ51977.1"/>
    </source>
</evidence>
<feature type="DNA-binding region" description="H-T-H motif" evidence="4">
    <location>
        <begin position="69"/>
        <end position="88"/>
    </location>
</feature>
<evidence type="ECO:0000256" key="3">
    <source>
        <dbReference type="ARBA" id="ARBA00023163"/>
    </source>
</evidence>
<dbReference type="GO" id="GO:0003677">
    <property type="term" value="F:DNA binding"/>
    <property type="evidence" value="ECO:0007669"/>
    <property type="project" value="UniProtKB-UniRule"/>
</dbReference>
<dbReference type="RefSeq" id="WP_234394682.1">
    <property type="nucleotide sequence ID" value="NZ_LR134506.1"/>
</dbReference>
<dbReference type="Proteomes" id="UP000189956">
    <property type="component" value="Unassembled WGS sequence"/>
</dbReference>
<name>A0A1T4LBT2_PORCN</name>
<sequence length="244" mass="28676">MASTWIEVALKEKNHFKIWLIKYSFIILHSEAENERSVLFKVMARTNNKEIILKEAFRLFLSKGYDAVSFADLVKATNISRGGMFHHFKGKEDIFNQVADRFVFSFFREGESFIESSESKTPLKDFLAHCTKIIGERMLHFSDTLGASVTAASFMSFVLYLKEHYASWQEKIQEYEEQEVKTWNEVIELAKKKSEIREDIDNGQIITVFRTLYLGLSYKGALIDRLSIEELQRLWEFIYQEYKL</sequence>
<evidence type="ECO:0000313" key="7">
    <source>
        <dbReference type="Proteomes" id="UP000189956"/>
    </source>
</evidence>
<proteinExistence type="predicted"/>
<organism evidence="6 7">
    <name type="scientific">Porphyromonas cangingivalis</name>
    <dbReference type="NCBI Taxonomy" id="36874"/>
    <lineage>
        <taxon>Bacteria</taxon>
        <taxon>Pseudomonadati</taxon>
        <taxon>Bacteroidota</taxon>
        <taxon>Bacteroidia</taxon>
        <taxon>Bacteroidales</taxon>
        <taxon>Porphyromonadaceae</taxon>
        <taxon>Porphyromonas</taxon>
    </lineage>
</organism>
<keyword evidence="1" id="KW-0805">Transcription regulation</keyword>
<dbReference type="SUPFAM" id="SSF46689">
    <property type="entry name" value="Homeodomain-like"/>
    <property type="match status" value="1"/>
</dbReference>
<dbReference type="InterPro" id="IPR009057">
    <property type="entry name" value="Homeodomain-like_sf"/>
</dbReference>
<keyword evidence="3" id="KW-0804">Transcription</keyword>
<keyword evidence="2 4" id="KW-0238">DNA-binding</keyword>
<dbReference type="PRINTS" id="PR00455">
    <property type="entry name" value="HTHTETR"/>
</dbReference>
<dbReference type="PROSITE" id="PS50977">
    <property type="entry name" value="HTH_TETR_2"/>
    <property type="match status" value="1"/>
</dbReference>